<dbReference type="OrthoDB" id="620742at2"/>
<evidence type="ECO:0000313" key="4">
    <source>
        <dbReference type="Proteomes" id="UP000002215"/>
    </source>
</evidence>
<feature type="domain" description="Broad-specificity ulvan lyase C-terminal" evidence="2">
    <location>
        <begin position="400"/>
        <end position="623"/>
    </location>
</feature>
<dbReference type="AlphaFoldDB" id="A0A979GVA3"/>
<dbReference type="SUPFAM" id="SSF48239">
    <property type="entry name" value="Terpenoid cyclases/Protein prenyltransferases"/>
    <property type="match status" value="1"/>
</dbReference>
<sequence>MNNASRRHFIKQSAAGLLGALYTTQGLPLPAFAQHELQPLCQELVRTWGQRLLSLQITDKNDHNYGTLIYPPENIIHGRMGDCIYPFLHLAATTQDHRYADAAALLYRWMERTVSQEDGSWLNEPKQGAWKGTTVFSAIALAEALKHHGALLDAPLKQEMLARLKKSGDFIYTNFTIDYGNINYPITATYALSLLGELLDEKRFTERGRLLARKALSFITPKDKLLSGEGGPYYSKSPKGCLSVDLGYNVEESLPSLVLYAKLTNDDTVLQAVQGLLSAHLAFMLPDGGWDNSWGTRNYKWTYWGSRTSDGCQPAYALMADSVPEFYKAAVVNTQLLQSCTHDGLLHGGPHYFSHNAPVSLHHTFCHIKALVTVLDHGIPTPPRTFAKVTLPREQAYGSKYFEDIQTGLIAVGKFRGTVTAYDRDYKDFKGGHASGGALSMLWQEKAGVILAASMNEYQLYEAGNMQQDTDPLSVCLTPRIELKEAGNTYMNIQDFGARMAIEDNDGEVIVQTSASLVDKDQQAPASGDITCTTTWRFSKDRITLRFKHTGTEQQGIRIIIPLISAATEDFRVIKPELAEIAKMDCVVRLKADKPLNVLPMTGKRVFNYVPGLEAIPFYSTASELEVVITVG</sequence>
<dbReference type="InterPro" id="IPR058908">
    <property type="entry name" value="P29_C"/>
</dbReference>
<accession>A0A979GVA3</accession>
<dbReference type="Pfam" id="PF25841">
    <property type="entry name" value="Ulvan_lyase_C"/>
    <property type="match status" value="1"/>
</dbReference>
<evidence type="ECO:0000313" key="3">
    <source>
        <dbReference type="EMBL" id="ACU60921.1"/>
    </source>
</evidence>
<organism evidence="3 4">
    <name type="scientific">Chitinophaga pinensis (strain ATCC 43595 / DSM 2588 / LMG 13176 / NBRC 15968 / NCIMB 11800 / UQM 2034)</name>
    <dbReference type="NCBI Taxonomy" id="485918"/>
    <lineage>
        <taxon>Bacteria</taxon>
        <taxon>Pseudomonadati</taxon>
        <taxon>Bacteroidota</taxon>
        <taxon>Chitinophagia</taxon>
        <taxon>Chitinophagales</taxon>
        <taxon>Chitinophagaceae</taxon>
        <taxon>Chitinophaga</taxon>
    </lineage>
</organism>
<evidence type="ECO:0000259" key="1">
    <source>
        <dbReference type="Pfam" id="PF25840"/>
    </source>
</evidence>
<dbReference type="Pfam" id="PF25840">
    <property type="entry name" value="Ulvan_lyase_N"/>
    <property type="match status" value="1"/>
</dbReference>
<evidence type="ECO:0000259" key="2">
    <source>
        <dbReference type="Pfam" id="PF25841"/>
    </source>
</evidence>
<dbReference type="KEGG" id="cpi:Cpin_3454"/>
<proteinExistence type="predicted"/>
<gene>
    <name evidence="3" type="ordered locus">Cpin_3454</name>
</gene>
<reference evidence="4" key="1">
    <citation type="submission" date="2009-08" db="EMBL/GenBank/DDBJ databases">
        <title>The complete genome of Chitinophaga pinensis DSM 2588.</title>
        <authorList>
            <consortium name="US DOE Joint Genome Institute (JGI-PGF)"/>
            <person name="Lucas S."/>
            <person name="Copeland A."/>
            <person name="Lapidus A."/>
            <person name="Glavina del Rio T."/>
            <person name="Dalin E."/>
            <person name="Tice H."/>
            <person name="Bruce D."/>
            <person name="Goodwin L."/>
            <person name="Pitluck S."/>
            <person name="Kyrpides N."/>
            <person name="Mavromatis K."/>
            <person name="Ivanova N."/>
            <person name="Mikhailova N."/>
            <person name="Sims D."/>
            <person name="Meinche L."/>
            <person name="Brettin T."/>
            <person name="Detter J.C."/>
            <person name="Han C."/>
            <person name="Larimer F."/>
            <person name="Land M."/>
            <person name="Hauser L."/>
            <person name="Markowitz V."/>
            <person name="Cheng J.-F."/>
            <person name="Hugenholtz P."/>
            <person name="Woyke T."/>
            <person name="Wu D."/>
            <person name="Spring S."/>
            <person name="Klenk H.-P."/>
            <person name="Eisen J.A."/>
        </authorList>
    </citation>
    <scope>NUCLEOTIDE SEQUENCE [LARGE SCALE GENOMIC DNA]</scope>
    <source>
        <strain evidence="4">ATCC 43595 / DSM 2588 / LMG 13176 / NBRC 15968 / NCIMB 11800 / UQM 2034</strain>
    </source>
</reference>
<reference evidence="3 4" key="2">
    <citation type="journal article" date="2010" name="Stand. Genomic Sci.">
        <title>Complete genome sequence of Chitinophaga pinensis type strain (UQM 2034).</title>
        <authorList>
            <person name="Glavina Del Rio T."/>
            <person name="Abt B."/>
            <person name="Spring S."/>
            <person name="Lapidus A."/>
            <person name="Nolan M."/>
            <person name="Tice H."/>
            <person name="Copeland A."/>
            <person name="Cheng J.F."/>
            <person name="Chen F."/>
            <person name="Bruce D."/>
            <person name="Goodwin L."/>
            <person name="Pitluck S."/>
            <person name="Ivanova N."/>
            <person name="Mavromatis K."/>
            <person name="Mikhailova N."/>
            <person name="Pati A."/>
            <person name="Chen A."/>
            <person name="Palaniappan K."/>
            <person name="Land M."/>
            <person name="Hauser L."/>
            <person name="Chang Y.J."/>
            <person name="Jeffries C.D."/>
            <person name="Chain P."/>
            <person name="Saunders E."/>
            <person name="Detter J.C."/>
            <person name="Brettin T."/>
            <person name="Rohde M."/>
            <person name="Goker M."/>
            <person name="Bristow J."/>
            <person name="Eisen J.A."/>
            <person name="Markowitz V."/>
            <person name="Hugenholtz P."/>
            <person name="Kyrpides N.C."/>
            <person name="Klenk H.P."/>
            <person name="Lucas S."/>
        </authorList>
    </citation>
    <scope>NUCLEOTIDE SEQUENCE [LARGE SCALE GENOMIC DNA]</scope>
    <source>
        <strain evidence="4">ATCC 43595 / DSM 2588 / LMG 13176 / NBRC 15968 / NCIMB 11800 / UQM 2034</strain>
    </source>
</reference>
<evidence type="ECO:0008006" key="5">
    <source>
        <dbReference type="Google" id="ProtNLM"/>
    </source>
</evidence>
<dbReference type="Proteomes" id="UP000002215">
    <property type="component" value="Chromosome"/>
</dbReference>
<dbReference type="RefSeq" id="WP_012791097.1">
    <property type="nucleotide sequence ID" value="NC_013132.1"/>
</dbReference>
<name>A0A979GVA3_CHIPD</name>
<feature type="domain" description="Broad-specificity ulvan lyase N-terminal" evidence="1">
    <location>
        <begin position="46"/>
        <end position="393"/>
    </location>
</feature>
<dbReference type="PROSITE" id="PS51318">
    <property type="entry name" value="TAT"/>
    <property type="match status" value="1"/>
</dbReference>
<dbReference type="InterPro" id="IPR008930">
    <property type="entry name" value="Terpenoid_cyclase/PrenylTrfase"/>
</dbReference>
<protein>
    <recommendedName>
        <fullName evidence="5">Twin-arginine translocation signal domain-containing protein</fullName>
    </recommendedName>
</protein>
<dbReference type="InterPro" id="IPR006311">
    <property type="entry name" value="TAT_signal"/>
</dbReference>
<dbReference type="InterPro" id="IPR058907">
    <property type="entry name" value="P29_N"/>
</dbReference>
<dbReference type="EMBL" id="CP001699">
    <property type="protein sequence ID" value="ACU60921.1"/>
    <property type="molecule type" value="Genomic_DNA"/>
</dbReference>